<proteinExistence type="predicted"/>
<comment type="caution">
    <text evidence="3">The sequence shown here is derived from an EMBL/GenBank/DDBJ whole genome shotgun (WGS) entry which is preliminary data.</text>
</comment>
<feature type="chain" id="PRO_5021267836" evidence="2">
    <location>
        <begin position="19"/>
        <end position="80"/>
    </location>
</feature>
<reference evidence="3 4" key="1">
    <citation type="submission" date="2019-03" db="EMBL/GenBank/DDBJ databases">
        <title>First draft genome of Liparis tanakae, snailfish: a comprehensive survey of snailfish specific genes.</title>
        <authorList>
            <person name="Kim W."/>
            <person name="Song I."/>
            <person name="Jeong J.-H."/>
            <person name="Kim D."/>
            <person name="Kim S."/>
            <person name="Ryu S."/>
            <person name="Song J.Y."/>
            <person name="Lee S.K."/>
        </authorList>
    </citation>
    <scope>NUCLEOTIDE SEQUENCE [LARGE SCALE GENOMIC DNA]</scope>
    <source>
        <tissue evidence="3">Muscle</tissue>
    </source>
</reference>
<dbReference type="EMBL" id="SRLO01000684">
    <property type="protein sequence ID" value="TNN48727.1"/>
    <property type="molecule type" value="Genomic_DNA"/>
</dbReference>
<dbReference type="AlphaFoldDB" id="A0A4Z2G565"/>
<protein>
    <submittedName>
        <fullName evidence="3">Uncharacterized protein</fullName>
    </submittedName>
</protein>
<sequence>MPTTNYAMALLMPHPLLSTSICLMDHGGLDRERRAPGATGSSQTKLIVRLLCPSTSTPGLGGAPVEDPGFLRAHTPTSND</sequence>
<evidence type="ECO:0000256" key="1">
    <source>
        <dbReference type="SAM" id="MobiDB-lite"/>
    </source>
</evidence>
<dbReference type="Proteomes" id="UP000314294">
    <property type="component" value="Unassembled WGS sequence"/>
</dbReference>
<evidence type="ECO:0000313" key="4">
    <source>
        <dbReference type="Proteomes" id="UP000314294"/>
    </source>
</evidence>
<gene>
    <name evidence="3" type="ORF">EYF80_041095</name>
</gene>
<organism evidence="3 4">
    <name type="scientific">Liparis tanakae</name>
    <name type="common">Tanaka's snailfish</name>
    <dbReference type="NCBI Taxonomy" id="230148"/>
    <lineage>
        <taxon>Eukaryota</taxon>
        <taxon>Metazoa</taxon>
        <taxon>Chordata</taxon>
        <taxon>Craniata</taxon>
        <taxon>Vertebrata</taxon>
        <taxon>Euteleostomi</taxon>
        <taxon>Actinopterygii</taxon>
        <taxon>Neopterygii</taxon>
        <taxon>Teleostei</taxon>
        <taxon>Neoteleostei</taxon>
        <taxon>Acanthomorphata</taxon>
        <taxon>Eupercaria</taxon>
        <taxon>Perciformes</taxon>
        <taxon>Cottioidei</taxon>
        <taxon>Cottales</taxon>
        <taxon>Liparidae</taxon>
        <taxon>Liparis</taxon>
    </lineage>
</organism>
<keyword evidence="2" id="KW-0732">Signal</keyword>
<keyword evidence="4" id="KW-1185">Reference proteome</keyword>
<accession>A0A4Z2G565</accession>
<feature type="region of interest" description="Disordered" evidence="1">
    <location>
        <begin position="57"/>
        <end position="80"/>
    </location>
</feature>
<feature type="signal peptide" evidence="2">
    <location>
        <begin position="1"/>
        <end position="18"/>
    </location>
</feature>
<evidence type="ECO:0000256" key="2">
    <source>
        <dbReference type="SAM" id="SignalP"/>
    </source>
</evidence>
<name>A0A4Z2G565_9TELE</name>
<evidence type="ECO:0000313" key="3">
    <source>
        <dbReference type="EMBL" id="TNN48727.1"/>
    </source>
</evidence>